<keyword evidence="7" id="KW-1133">Transmembrane helix</keyword>
<evidence type="ECO:0000313" key="10">
    <source>
        <dbReference type="Proteomes" id="UP000614424"/>
    </source>
</evidence>
<proteinExistence type="predicted"/>
<evidence type="ECO:0000256" key="1">
    <source>
        <dbReference type="ARBA" id="ARBA00022448"/>
    </source>
</evidence>
<evidence type="ECO:0000256" key="2">
    <source>
        <dbReference type="ARBA" id="ARBA00022485"/>
    </source>
</evidence>
<keyword evidence="7" id="KW-0812">Transmembrane</keyword>
<keyword evidence="5" id="KW-0408">Iron</keyword>
<dbReference type="Proteomes" id="UP000614424">
    <property type="component" value="Unassembled WGS sequence"/>
</dbReference>
<dbReference type="GO" id="GO:0051539">
    <property type="term" value="F:4 iron, 4 sulfur cluster binding"/>
    <property type="evidence" value="ECO:0007669"/>
    <property type="project" value="UniProtKB-KW"/>
</dbReference>
<feature type="transmembrane region" description="Helical" evidence="7">
    <location>
        <begin position="76"/>
        <end position="104"/>
    </location>
</feature>
<keyword evidence="2" id="KW-0004">4Fe-4S</keyword>
<dbReference type="Pfam" id="PF00037">
    <property type="entry name" value="Fer4"/>
    <property type="match status" value="1"/>
</dbReference>
<protein>
    <submittedName>
        <fullName evidence="9">4Fe-4S binding protein</fullName>
    </submittedName>
</protein>
<name>A0A8J6NDC9_9BACT</name>
<evidence type="ECO:0000256" key="7">
    <source>
        <dbReference type="SAM" id="Phobius"/>
    </source>
</evidence>
<evidence type="ECO:0000256" key="6">
    <source>
        <dbReference type="ARBA" id="ARBA00023014"/>
    </source>
</evidence>
<keyword evidence="1" id="KW-0813">Transport</keyword>
<dbReference type="EMBL" id="JACNJZ010000054">
    <property type="protein sequence ID" value="MBC8316779.1"/>
    <property type="molecule type" value="Genomic_DNA"/>
</dbReference>
<reference evidence="9 10" key="1">
    <citation type="submission" date="2020-08" db="EMBL/GenBank/DDBJ databases">
        <title>Bridging the membrane lipid divide: bacteria of the FCB group superphylum have the potential to synthesize archaeal ether lipids.</title>
        <authorList>
            <person name="Villanueva L."/>
            <person name="Von Meijenfeldt F.A.B."/>
            <person name="Westbye A.B."/>
            <person name="Yadav S."/>
            <person name="Hopmans E.C."/>
            <person name="Dutilh B.E."/>
            <person name="Sinninghe Damste J.S."/>
        </authorList>
    </citation>
    <scope>NUCLEOTIDE SEQUENCE [LARGE SCALE GENOMIC DNA]</scope>
    <source>
        <strain evidence="9">NIOZ-UU47</strain>
    </source>
</reference>
<keyword evidence="4" id="KW-0249">Electron transport</keyword>
<dbReference type="GO" id="GO:0005886">
    <property type="term" value="C:plasma membrane"/>
    <property type="evidence" value="ECO:0007669"/>
    <property type="project" value="TreeGrafter"/>
</dbReference>
<keyword evidence="3" id="KW-0479">Metal-binding</keyword>
<keyword evidence="6" id="KW-0411">Iron-sulfur</keyword>
<evidence type="ECO:0000256" key="4">
    <source>
        <dbReference type="ARBA" id="ARBA00022982"/>
    </source>
</evidence>
<dbReference type="PANTHER" id="PTHR30176:SF3">
    <property type="entry name" value="FERREDOXIN-TYPE PROTEIN NAPH"/>
    <property type="match status" value="1"/>
</dbReference>
<comment type="caution">
    <text evidence="9">The sequence shown here is derived from an EMBL/GenBank/DDBJ whole genome shotgun (WGS) entry which is preliminary data.</text>
</comment>
<evidence type="ECO:0000256" key="3">
    <source>
        <dbReference type="ARBA" id="ARBA00022723"/>
    </source>
</evidence>
<evidence type="ECO:0000259" key="8">
    <source>
        <dbReference type="PROSITE" id="PS51379"/>
    </source>
</evidence>
<dbReference type="PROSITE" id="PS51379">
    <property type="entry name" value="4FE4S_FER_2"/>
    <property type="match status" value="2"/>
</dbReference>
<dbReference type="Gene3D" id="3.30.70.20">
    <property type="match status" value="1"/>
</dbReference>
<dbReference type="AlphaFoldDB" id="A0A8J6NDC9"/>
<organism evidence="9 10">
    <name type="scientific">Candidatus Desulfobia pelagia</name>
    <dbReference type="NCBI Taxonomy" id="2841692"/>
    <lineage>
        <taxon>Bacteria</taxon>
        <taxon>Pseudomonadati</taxon>
        <taxon>Thermodesulfobacteriota</taxon>
        <taxon>Desulfobulbia</taxon>
        <taxon>Desulfobulbales</taxon>
        <taxon>Desulfobulbaceae</taxon>
        <taxon>Candidatus Desulfobia</taxon>
    </lineage>
</organism>
<dbReference type="PROSITE" id="PS00198">
    <property type="entry name" value="4FE4S_FER_1"/>
    <property type="match status" value="1"/>
</dbReference>
<gene>
    <name evidence="9" type="ORF">H8E41_02670</name>
</gene>
<dbReference type="InterPro" id="IPR051684">
    <property type="entry name" value="Electron_Trans/Redox"/>
</dbReference>
<feature type="transmembrane region" description="Helical" evidence="7">
    <location>
        <begin position="179"/>
        <end position="200"/>
    </location>
</feature>
<dbReference type="PANTHER" id="PTHR30176">
    <property type="entry name" value="FERREDOXIN-TYPE PROTEIN NAPH"/>
    <property type="match status" value="1"/>
</dbReference>
<dbReference type="SUPFAM" id="SSF54862">
    <property type="entry name" value="4Fe-4S ferredoxins"/>
    <property type="match status" value="1"/>
</dbReference>
<accession>A0A8J6NDC9</accession>
<sequence length="297" mass="33178">MELGRKWVQLVIAFLTNGYWGFPVSRTIYQGPLKVVCSPGLNCYSCPAATTYCPMGALQQLMVSIRFSLETGHYYVGLYVLGCIGVVGSFLGRMVCGWACPFGFIQEMLHKIPSRKWGVPRILRFFKYAVLFGMVLLLPLFVVSEFGLGEPWFCKYLCPAGTLEAGIPMLFLRPELRGTIGWLFYNKLIIMIFFIIWSVLASRPFCRVGCPLGAFYALFSRVKLVKLQLDEAKCTQCEACHHVCPMGVKFNESPNDAECISCMACMNKACRFDAISLSVAGIPLRTTEVVKAKRAEG</sequence>
<evidence type="ECO:0000256" key="5">
    <source>
        <dbReference type="ARBA" id="ARBA00023004"/>
    </source>
</evidence>
<feature type="transmembrane region" description="Helical" evidence="7">
    <location>
        <begin position="125"/>
        <end position="143"/>
    </location>
</feature>
<feature type="domain" description="4Fe-4S ferredoxin-type" evidence="8">
    <location>
        <begin position="255"/>
        <end position="280"/>
    </location>
</feature>
<feature type="domain" description="4Fe-4S ferredoxin-type" evidence="8">
    <location>
        <begin position="225"/>
        <end position="254"/>
    </location>
</feature>
<dbReference type="InterPro" id="IPR017900">
    <property type="entry name" value="4Fe4S_Fe_S_CS"/>
</dbReference>
<dbReference type="GO" id="GO:0046872">
    <property type="term" value="F:metal ion binding"/>
    <property type="evidence" value="ECO:0007669"/>
    <property type="project" value="UniProtKB-KW"/>
</dbReference>
<dbReference type="Pfam" id="PF12801">
    <property type="entry name" value="Fer4_5"/>
    <property type="match status" value="3"/>
</dbReference>
<dbReference type="InterPro" id="IPR017896">
    <property type="entry name" value="4Fe4S_Fe-S-bd"/>
</dbReference>
<keyword evidence="7" id="KW-0472">Membrane</keyword>
<evidence type="ECO:0000313" key="9">
    <source>
        <dbReference type="EMBL" id="MBC8316779.1"/>
    </source>
</evidence>